<proteinExistence type="predicted"/>
<dbReference type="PANTHER" id="PTHR22916:SF3">
    <property type="entry name" value="UDP-GLCNAC:BETAGAL BETA-1,3-N-ACETYLGLUCOSAMINYLTRANSFERASE-LIKE PROTEIN 1"/>
    <property type="match status" value="1"/>
</dbReference>
<dbReference type="PANTHER" id="PTHR22916">
    <property type="entry name" value="GLYCOSYLTRANSFERASE"/>
    <property type="match status" value="1"/>
</dbReference>
<dbReference type="InterPro" id="IPR001173">
    <property type="entry name" value="Glyco_trans_2-like"/>
</dbReference>
<dbReference type="Pfam" id="PF00535">
    <property type="entry name" value="Glycos_transf_2"/>
    <property type="match status" value="1"/>
</dbReference>
<dbReference type="GO" id="GO:0016758">
    <property type="term" value="F:hexosyltransferase activity"/>
    <property type="evidence" value="ECO:0007669"/>
    <property type="project" value="UniProtKB-ARBA"/>
</dbReference>
<organism evidence="2 3">
    <name type="scientific">Pristionchus fissidentatus</name>
    <dbReference type="NCBI Taxonomy" id="1538716"/>
    <lineage>
        <taxon>Eukaryota</taxon>
        <taxon>Metazoa</taxon>
        <taxon>Ecdysozoa</taxon>
        <taxon>Nematoda</taxon>
        <taxon>Chromadorea</taxon>
        <taxon>Rhabditida</taxon>
        <taxon>Rhabditina</taxon>
        <taxon>Diplogasteromorpha</taxon>
        <taxon>Diplogasteroidea</taxon>
        <taxon>Neodiplogasteridae</taxon>
        <taxon>Pristionchus</taxon>
    </lineage>
</organism>
<gene>
    <name evidence="2" type="ORF">PFISCL1PPCAC_21850</name>
</gene>
<comment type="caution">
    <text evidence="2">The sequence shown here is derived from an EMBL/GenBank/DDBJ whole genome shotgun (WGS) entry which is preliminary data.</text>
</comment>
<evidence type="ECO:0000259" key="1">
    <source>
        <dbReference type="Pfam" id="PF00535"/>
    </source>
</evidence>
<dbReference type="Gene3D" id="3.90.550.10">
    <property type="entry name" value="Spore Coat Polysaccharide Biosynthesis Protein SpsA, Chain A"/>
    <property type="match status" value="1"/>
</dbReference>
<reference evidence="2" key="1">
    <citation type="submission" date="2023-10" db="EMBL/GenBank/DDBJ databases">
        <title>Genome assembly of Pristionchus species.</title>
        <authorList>
            <person name="Yoshida K."/>
            <person name="Sommer R.J."/>
        </authorList>
    </citation>
    <scope>NUCLEOTIDE SEQUENCE</scope>
    <source>
        <strain evidence="2">RS5133</strain>
    </source>
</reference>
<protein>
    <recommendedName>
        <fullName evidence="1">Glycosyltransferase 2-like domain-containing protein</fullName>
    </recommendedName>
</protein>
<dbReference type="EMBL" id="BTSY01000005">
    <property type="protein sequence ID" value="GMT30553.1"/>
    <property type="molecule type" value="Genomic_DNA"/>
</dbReference>
<dbReference type="SUPFAM" id="SSF53448">
    <property type="entry name" value="Nucleotide-diphospho-sugar transferases"/>
    <property type="match status" value="1"/>
</dbReference>
<dbReference type="AlphaFoldDB" id="A0AAV5WJR4"/>
<name>A0AAV5WJR4_9BILA</name>
<dbReference type="Proteomes" id="UP001432322">
    <property type="component" value="Unassembled WGS sequence"/>
</dbReference>
<evidence type="ECO:0000313" key="2">
    <source>
        <dbReference type="EMBL" id="GMT30553.1"/>
    </source>
</evidence>
<sequence length="351" mass="39131">MSGQIDVSCVIPVKNGGAYLIECLDSLLAQHFDGSYEICVYDDGSTDGTWRTVEKYEAACAAAGIGFRSGRGATSGGVGFAKNRAVQLARGRFLCFCDADDMSHPERLEMSMSAALSLANPSRAFVGTQCTRLPEGSTERFIRWANEMTEERLYEQIFTSHGPTLLTPTWFVARALFERTGGFNEQHVKGYPEDLDLYYRAIDAGAILHKVAAPLLTYRYHAGCETLAVSEKTIWTMRLAELERRKLRDWPHFTIWSAGKQGKLLYKCLSSVSKGAVRAFCDVDARKIGRGVHEEYDERERRVTARVPIVDIRDAVPPFVICVKQDLTGGDLEAFIAEKRLVEGTDYVHFG</sequence>
<feature type="domain" description="Glycosyltransferase 2-like" evidence="1">
    <location>
        <begin position="8"/>
        <end position="114"/>
    </location>
</feature>
<dbReference type="InterPro" id="IPR029044">
    <property type="entry name" value="Nucleotide-diphossugar_trans"/>
</dbReference>
<keyword evidence="3" id="KW-1185">Reference proteome</keyword>
<evidence type="ECO:0000313" key="3">
    <source>
        <dbReference type="Proteomes" id="UP001432322"/>
    </source>
</evidence>
<accession>A0AAV5WJR4</accession>